<comment type="caution">
    <text evidence="7">The sequence shown here is derived from an EMBL/GenBank/DDBJ whole genome shotgun (WGS) entry which is preliminary data.</text>
</comment>
<evidence type="ECO:0008006" key="9">
    <source>
        <dbReference type="Google" id="ProtNLM"/>
    </source>
</evidence>
<protein>
    <recommendedName>
        <fullName evidence="9">Extracellular exo-alpha-(1-&gt;5)-L-arabinofuranosidase</fullName>
    </recommendedName>
</protein>
<proteinExistence type="inferred from homology"/>
<name>A0ABP1PUM7_9HEXA</name>
<evidence type="ECO:0000256" key="5">
    <source>
        <dbReference type="RuleBase" id="RU361187"/>
    </source>
</evidence>
<dbReference type="Pfam" id="PF04616">
    <property type="entry name" value="Glyco_hydro_43"/>
    <property type="match status" value="1"/>
</dbReference>
<gene>
    <name evidence="7" type="ORF">ODALV1_LOCUS2002</name>
</gene>
<reference evidence="7 8" key="1">
    <citation type="submission" date="2024-08" db="EMBL/GenBank/DDBJ databases">
        <authorList>
            <person name="Cucini C."/>
            <person name="Frati F."/>
        </authorList>
    </citation>
    <scope>NUCLEOTIDE SEQUENCE [LARGE SCALE GENOMIC DNA]</scope>
</reference>
<organism evidence="7 8">
    <name type="scientific">Orchesella dallaii</name>
    <dbReference type="NCBI Taxonomy" id="48710"/>
    <lineage>
        <taxon>Eukaryota</taxon>
        <taxon>Metazoa</taxon>
        <taxon>Ecdysozoa</taxon>
        <taxon>Arthropoda</taxon>
        <taxon>Hexapoda</taxon>
        <taxon>Collembola</taxon>
        <taxon>Entomobryomorpha</taxon>
        <taxon>Entomobryoidea</taxon>
        <taxon>Orchesellidae</taxon>
        <taxon>Orchesellinae</taxon>
        <taxon>Orchesella</taxon>
    </lineage>
</organism>
<keyword evidence="2 6" id="KW-0732">Signal</keyword>
<evidence type="ECO:0000256" key="4">
    <source>
        <dbReference type="ARBA" id="ARBA00023295"/>
    </source>
</evidence>
<evidence type="ECO:0000256" key="3">
    <source>
        <dbReference type="ARBA" id="ARBA00022801"/>
    </source>
</evidence>
<keyword evidence="8" id="KW-1185">Reference proteome</keyword>
<evidence type="ECO:0000256" key="1">
    <source>
        <dbReference type="ARBA" id="ARBA00009865"/>
    </source>
</evidence>
<keyword evidence="4 5" id="KW-0326">Glycosidase</keyword>
<dbReference type="Gene3D" id="2.115.10.20">
    <property type="entry name" value="Glycosyl hydrolase domain, family 43"/>
    <property type="match status" value="1"/>
</dbReference>
<dbReference type="PANTHER" id="PTHR43817">
    <property type="entry name" value="GLYCOSYL HYDROLASE"/>
    <property type="match status" value="1"/>
</dbReference>
<dbReference type="Proteomes" id="UP001642540">
    <property type="component" value="Unassembled WGS sequence"/>
</dbReference>
<feature type="chain" id="PRO_5047164470" description="Extracellular exo-alpha-(1-&gt;5)-L-arabinofuranosidase" evidence="6">
    <location>
        <begin position="23"/>
        <end position="352"/>
    </location>
</feature>
<dbReference type="EMBL" id="CAXLJM020000007">
    <property type="protein sequence ID" value="CAL8072103.1"/>
    <property type="molecule type" value="Genomic_DNA"/>
</dbReference>
<dbReference type="CDD" id="cd18820">
    <property type="entry name" value="GH43_LbAraf43-like"/>
    <property type="match status" value="1"/>
</dbReference>
<accession>A0ABP1PUM7</accession>
<dbReference type="SUPFAM" id="SSF75005">
    <property type="entry name" value="Arabinanase/levansucrase/invertase"/>
    <property type="match status" value="1"/>
</dbReference>
<evidence type="ECO:0000256" key="2">
    <source>
        <dbReference type="ARBA" id="ARBA00022729"/>
    </source>
</evidence>
<comment type="similarity">
    <text evidence="1 5">Belongs to the glycosyl hydrolase 43 family.</text>
</comment>
<evidence type="ECO:0000256" key="6">
    <source>
        <dbReference type="SAM" id="SignalP"/>
    </source>
</evidence>
<evidence type="ECO:0000313" key="8">
    <source>
        <dbReference type="Proteomes" id="UP001642540"/>
    </source>
</evidence>
<feature type="signal peptide" evidence="6">
    <location>
        <begin position="1"/>
        <end position="22"/>
    </location>
</feature>
<dbReference type="InterPro" id="IPR006710">
    <property type="entry name" value="Glyco_hydro_43"/>
</dbReference>
<dbReference type="InterPro" id="IPR023296">
    <property type="entry name" value="Glyco_hydro_beta-prop_sf"/>
</dbReference>
<evidence type="ECO:0000313" key="7">
    <source>
        <dbReference type="EMBL" id="CAL8072103.1"/>
    </source>
</evidence>
<dbReference type="PANTHER" id="PTHR43817:SF1">
    <property type="entry name" value="HYDROLASE, FAMILY 43, PUTATIVE (AFU_ORTHOLOGUE AFUA_3G01660)-RELATED"/>
    <property type="match status" value="1"/>
</dbReference>
<keyword evidence="3 5" id="KW-0378">Hydrolase</keyword>
<sequence length="352" mass="39949">MGILKQVLQIFCILLPALILTADTTTLLQNGVAQANTFHNPIFSESWPDPYCFIHSDGYYYMPRREDDRRGIGLFRTRTLSNWRNAEKAVVVRAPEGLMSLWAPEIHFINGNLYLYYAMDNGDNANHRMYVSRALNPSNPMGGWTEAKRLVVPGDDFWAIDATVLQYGNGQLYLIWSGWPTLNAGFPQNIYIARLCDPETICSERVLLAEPIYSWEQNGAALLEGPQILNNAGRVFLIYSASGSWTADYTLGFMGIDNLADPLNPNNWWRHNQPVFWRNDEQRVFGVGHASFTTSPDGTENWIVYHAMENFELGWDNRTARIEKFGWNPDNSPAFPRPSGFNVALQVPSGEQ</sequence>